<dbReference type="NCBIfam" id="TIGR01930">
    <property type="entry name" value="AcCoA-C-Actrans"/>
    <property type="match status" value="1"/>
</dbReference>
<organism evidence="11 12">
    <name type="scientific">Roseicella aquatilis</name>
    <dbReference type="NCBI Taxonomy" id="2527868"/>
    <lineage>
        <taxon>Bacteria</taxon>
        <taxon>Pseudomonadati</taxon>
        <taxon>Pseudomonadota</taxon>
        <taxon>Alphaproteobacteria</taxon>
        <taxon>Acetobacterales</taxon>
        <taxon>Roseomonadaceae</taxon>
        <taxon>Roseicella</taxon>
    </lineage>
</organism>
<dbReference type="InterPro" id="IPR020613">
    <property type="entry name" value="Thiolase_CS"/>
</dbReference>
<accession>A0A4R4DVR1</accession>
<feature type="domain" description="Thiolase C-terminal" evidence="10">
    <location>
        <begin position="255"/>
        <end position="376"/>
    </location>
</feature>
<feature type="active site" description="Proton acceptor" evidence="7">
    <location>
        <position position="364"/>
    </location>
</feature>
<dbReference type="PIRSF" id="PIRSF000429">
    <property type="entry name" value="Ac-CoA_Ac_transf"/>
    <property type="match status" value="1"/>
</dbReference>
<feature type="domain" description="Thiolase N-terminal" evidence="9">
    <location>
        <begin position="4"/>
        <end position="247"/>
    </location>
</feature>
<sequence length="378" mass="38969">MTDVVIAAYRRSPFHLAHKGELTKVRPDEMAAQVVRALVADVGIDPATIEDLVMGCAFPEGEQGLNVAKLVAFIAGLPEGVAGATVNRFCGSSMQAVHQAAGAIRMGAGEAFLCCGVESMSRVPMMGFNPMPHPGLGQSYPQAYISMGETAENVARLHQVGRAQQEEFAVRSHRKAVEAQREGRLEAEIVPIEAGGRRVAQDGCIRPETSAEALAGLKPAFRADGTVTAGTSSPLTDGAVALLVCSADYAKTHGLTPLARVRSIAVAGCGPEVMGMGPVGASAKALARAGITARDLDVVELNEAFASQAIACLRELGIDEAKVNLDGGAIALGHPLGATGARITGKAAQILRREGGRYALATQCIGGGQGIATVLEAV</sequence>
<evidence type="ECO:0000256" key="7">
    <source>
        <dbReference type="PIRSR" id="PIRSR000429-1"/>
    </source>
</evidence>
<feature type="active site" description="Proton acceptor" evidence="7">
    <location>
        <position position="334"/>
    </location>
</feature>
<dbReference type="GO" id="GO:0042619">
    <property type="term" value="P:poly-hydroxybutyrate biosynthetic process"/>
    <property type="evidence" value="ECO:0007669"/>
    <property type="project" value="UniProtKB-KW"/>
</dbReference>
<keyword evidence="3 8" id="KW-0808">Transferase</keyword>
<evidence type="ECO:0000313" key="12">
    <source>
        <dbReference type="Proteomes" id="UP000295023"/>
    </source>
</evidence>
<dbReference type="Gene3D" id="3.40.47.10">
    <property type="match status" value="1"/>
</dbReference>
<comment type="pathway">
    <text evidence="1">Lipid metabolism.</text>
</comment>
<gene>
    <name evidence="11" type="ORF">EXY23_00445</name>
</gene>
<dbReference type="AlphaFoldDB" id="A0A4R4DVR1"/>
<evidence type="ECO:0000256" key="2">
    <source>
        <dbReference type="ARBA" id="ARBA00010982"/>
    </source>
</evidence>
<comment type="caution">
    <text evidence="11">The sequence shown here is derived from an EMBL/GenBank/DDBJ whole genome shotgun (WGS) entry which is preliminary data.</text>
</comment>
<proteinExistence type="inferred from homology"/>
<dbReference type="EMBL" id="SKBM01000001">
    <property type="protein sequence ID" value="TCZ66621.1"/>
    <property type="molecule type" value="Genomic_DNA"/>
</dbReference>
<evidence type="ECO:0000259" key="9">
    <source>
        <dbReference type="Pfam" id="PF00108"/>
    </source>
</evidence>
<dbReference type="RefSeq" id="WP_132283592.1">
    <property type="nucleotide sequence ID" value="NZ_SKBM01000001.1"/>
</dbReference>
<dbReference type="CDD" id="cd00751">
    <property type="entry name" value="thiolase"/>
    <property type="match status" value="1"/>
</dbReference>
<evidence type="ECO:0000256" key="3">
    <source>
        <dbReference type="ARBA" id="ARBA00022679"/>
    </source>
</evidence>
<dbReference type="Pfam" id="PF02803">
    <property type="entry name" value="Thiolase_C"/>
    <property type="match status" value="1"/>
</dbReference>
<dbReference type="GO" id="GO:0005737">
    <property type="term" value="C:cytoplasm"/>
    <property type="evidence" value="ECO:0007669"/>
    <property type="project" value="UniProtKB-ARBA"/>
</dbReference>
<dbReference type="PROSITE" id="PS00737">
    <property type="entry name" value="THIOLASE_2"/>
    <property type="match status" value="1"/>
</dbReference>
<dbReference type="GO" id="GO:0003988">
    <property type="term" value="F:acetyl-CoA C-acyltransferase activity"/>
    <property type="evidence" value="ECO:0007669"/>
    <property type="project" value="UniProtKB-ARBA"/>
</dbReference>
<dbReference type="PANTHER" id="PTHR43853">
    <property type="entry name" value="3-KETOACYL-COA THIOLASE, PEROXISOMAL"/>
    <property type="match status" value="1"/>
</dbReference>
<dbReference type="InterPro" id="IPR016039">
    <property type="entry name" value="Thiolase-like"/>
</dbReference>
<evidence type="ECO:0000256" key="6">
    <source>
        <dbReference type="ARBA" id="ARBA00037924"/>
    </source>
</evidence>
<protein>
    <submittedName>
        <fullName evidence="11">Thiolase family protein</fullName>
    </submittedName>
</protein>
<evidence type="ECO:0000256" key="8">
    <source>
        <dbReference type="RuleBase" id="RU003557"/>
    </source>
</evidence>
<dbReference type="InterPro" id="IPR020615">
    <property type="entry name" value="Thiolase_acyl_enz_int_AS"/>
</dbReference>
<dbReference type="Pfam" id="PF00108">
    <property type="entry name" value="Thiolase_N"/>
    <property type="match status" value="1"/>
</dbReference>
<dbReference type="InterPro" id="IPR020616">
    <property type="entry name" value="Thiolase_N"/>
</dbReference>
<name>A0A4R4DVR1_9PROT</name>
<dbReference type="InterPro" id="IPR020617">
    <property type="entry name" value="Thiolase_C"/>
</dbReference>
<comment type="pathway">
    <text evidence="6">Metabolic intermediate biosynthesis; (R)-mevalonate biosynthesis; (R)-mevalonate from acetyl-CoA: step 1/3.</text>
</comment>
<keyword evidence="4" id="KW-0583">PHB biosynthesis</keyword>
<keyword evidence="5 8" id="KW-0012">Acyltransferase</keyword>
<comment type="similarity">
    <text evidence="2 8">Belongs to the thiolase-like superfamily. Thiolase family.</text>
</comment>
<evidence type="ECO:0000313" key="11">
    <source>
        <dbReference type="EMBL" id="TCZ66621.1"/>
    </source>
</evidence>
<evidence type="ECO:0000256" key="1">
    <source>
        <dbReference type="ARBA" id="ARBA00005189"/>
    </source>
</evidence>
<evidence type="ECO:0000256" key="5">
    <source>
        <dbReference type="ARBA" id="ARBA00023315"/>
    </source>
</evidence>
<dbReference type="PANTHER" id="PTHR43853:SF21">
    <property type="entry name" value="STEROID 3-KETOACYL-COA THIOLASE"/>
    <property type="match status" value="1"/>
</dbReference>
<reference evidence="11 12" key="1">
    <citation type="submission" date="2019-03" db="EMBL/GenBank/DDBJ databases">
        <title>Paracraurococcus aquatilis NE82 genome sequence.</title>
        <authorList>
            <person name="Zhao Y."/>
            <person name="Du Z."/>
        </authorList>
    </citation>
    <scope>NUCLEOTIDE SEQUENCE [LARGE SCALE GENOMIC DNA]</scope>
    <source>
        <strain evidence="11 12">NE82</strain>
    </source>
</reference>
<dbReference type="SUPFAM" id="SSF53901">
    <property type="entry name" value="Thiolase-like"/>
    <property type="match status" value="2"/>
</dbReference>
<feature type="active site" description="Acyl-thioester intermediate" evidence="7">
    <location>
        <position position="90"/>
    </location>
</feature>
<dbReference type="Proteomes" id="UP000295023">
    <property type="component" value="Unassembled WGS sequence"/>
</dbReference>
<evidence type="ECO:0000259" key="10">
    <source>
        <dbReference type="Pfam" id="PF02803"/>
    </source>
</evidence>
<dbReference type="InterPro" id="IPR002155">
    <property type="entry name" value="Thiolase"/>
</dbReference>
<evidence type="ECO:0000256" key="4">
    <source>
        <dbReference type="ARBA" id="ARBA00022752"/>
    </source>
</evidence>
<dbReference type="OrthoDB" id="9764638at2"/>
<dbReference type="GO" id="GO:0006635">
    <property type="term" value="P:fatty acid beta-oxidation"/>
    <property type="evidence" value="ECO:0007669"/>
    <property type="project" value="TreeGrafter"/>
</dbReference>
<dbReference type="InterPro" id="IPR050215">
    <property type="entry name" value="Thiolase-like_sf_Thiolase"/>
</dbReference>
<keyword evidence="12" id="KW-1185">Reference proteome</keyword>
<dbReference type="GO" id="GO:0010124">
    <property type="term" value="P:phenylacetate catabolic process"/>
    <property type="evidence" value="ECO:0007669"/>
    <property type="project" value="TreeGrafter"/>
</dbReference>
<dbReference type="FunFam" id="3.40.47.10:FF:000010">
    <property type="entry name" value="Acetyl-CoA acetyltransferase (Thiolase)"/>
    <property type="match status" value="1"/>
</dbReference>
<dbReference type="PROSITE" id="PS00098">
    <property type="entry name" value="THIOLASE_1"/>
    <property type="match status" value="1"/>
</dbReference>